<dbReference type="EMBL" id="BPLR01000251">
    <property type="protein sequence ID" value="GIY93244.1"/>
    <property type="molecule type" value="Genomic_DNA"/>
</dbReference>
<organism evidence="1 2">
    <name type="scientific">Caerostris extrusa</name>
    <name type="common">Bark spider</name>
    <name type="synonym">Caerostris bankana</name>
    <dbReference type="NCBI Taxonomy" id="172846"/>
    <lineage>
        <taxon>Eukaryota</taxon>
        <taxon>Metazoa</taxon>
        <taxon>Ecdysozoa</taxon>
        <taxon>Arthropoda</taxon>
        <taxon>Chelicerata</taxon>
        <taxon>Arachnida</taxon>
        <taxon>Araneae</taxon>
        <taxon>Araneomorphae</taxon>
        <taxon>Entelegynae</taxon>
        <taxon>Araneoidea</taxon>
        <taxon>Araneidae</taxon>
        <taxon>Caerostris</taxon>
    </lineage>
</organism>
<keyword evidence="2" id="KW-1185">Reference proteome</keyword>
<evidence type="ECO:0000313" key="2">
    <source>
        <dbReference type="Proteomes" id="UP001054945"/>
    </source>
</evidence>
<sequence length="91" mass="10863">MKTFRRQTRRLFVYRFLKLFVGFVRDRIEIPPNKMRAHLTEDGNEIRQAAFKVIIIERTNEGFDEKRSVNNRSKDFNLTLMMKSVIIIASV</sequence>
<dbReference type="Proteomes" id="UP001054945">
    <property type="component" value="Unassembled WGS sequence"/>
</dbReference>
<proteinExistence type="predicted"/>
<name>A0AAV4XHJ3_CAEEX</name>
<dbReference type="AlphaFoldDB" id="A0AAV4XHJ3"/>
<evidence type="ECO:0000313" key="1">
    <source>
        <dbReference type="EMBL" id="GIY93244.1"/>
    </source>
</evidence>
<reference evidence="1 2" key="1">
    <citation type="submission" date="2021-06" db="EMBL/GenBank/DDBJ databases">
        <title>Caerostris extrusa draft genome.</title>
        <authorList>
            <person name="Kono N."/>
            <person name="Arakawa K."/>
        </authorList>
    </citation>
    <scope>NUCLEOTIDE SEQUENCE [LARGE SCALE GENOMIC DNA]</scope>
</reference>
<protein>
    <submittedName>
        <fullName evidence="1">Uncharacterized protein</fullName>
    </submittedName>
</protein>
<comment type="caution">
    <text evidence="1">The sequence shown here is derived from an EMBL/GenBank/DDBJ whole genome shotgun (WGS) entry which is preliminary data.</text>
</comment>
<gene>
    <name evidence="1" type="ORF">CEXT_85551</name>
</gene>
<accession>A0AAV4XHJ3</accession>